<sequence length="200" mass="22112">EARLFDGEDPLLERAHQEFELRVNHRALMRLVADWDLPRAGESGGSLARLPDPQAVVAGVLEHYQGSSAPTGCSAQRKVAVEDLRCQVAKFHYGMGSKDPITRVLFFSRKASSAGRKLEVDEEAKPLRQKIFVFWNPVDAPSDDLTLRSLTKAFHSWAKSQVEESGRPQAPKRPLAASPPPARPRRALKIQASLALSPTK</sequence>
<dbReference type="Gene3D" id="3.30.70.2760">
    <property type="match status" value="1"/>
</dbReference>
<dbReference type="EMBL" id="CAUYUJ010002105">
    <property type="protein sequence ID" value="CAK0799203.1"/>
    <property type="molecule type" value="Genomic_DNA"/>
</dbReference>
<comment type="caution">
    <text evidence="2">The sequence shown here is derived from an EMBL/GenBank/DDBJ whole genome shotgun (WGS) entry which is preliminary data.</text>
</comment>
<feature type="non-terminal residue" evidence="2">
    <location>
        <position position="1"/>
    </location>
</feature>
<evidence type="ECO:0000256" key="1">
    <source>
        <dbReference type="SAM" id="MobiDB-lite"/>
    </source>
</evidence>
<dbReference type="Proteomes" id="UP001189429">
    <property type="component" value="Unassembled WGS sequence"/>
</dbReference>
<accession>A0ABN9Q1G9</accession>
<protein>
    <submittedName>
        <fullName evidence="2">Uncharacterized protein</fullName>
    </submittedName>
</protein>
<proteinExistence type="predicted"/>
<organism evidence="2 3">
    <name type="scientific">Prorocentrum cordatum</name>
    <dbReference type="NCBI Taxonomy" id="2364126"/>
    <lineage>
        <taxon>Eukaryota</taxon>
        <taxon>Sar</taxon>
        <taxon>Alveolata</taxon>
        <taxon>Dinophyceae</taxon>
        <taxon>Prorocentrales</taxon>
        <taxon>Prorocentraceae</taxon>
        <taxon>Prorocentrum</taxon>
    </lineage>
</organism>
<evidence type="ECO:0000313" key="3">
    <source>
        <dbReference type="Proteomes" id="UP001189429"/>
    </source>
</evidence>
<keyword evidence="3" id="KW-1185">Reference proteome</keyword>
<reference evidence="2" key="1">
    <citation type="submission" date="2023-10" db="EMBL/GenBank/DDBJ databases">
        <authorList>
            <person name="Chen Y."/>
            <person name="Shah S."/>
            <person name="Dougan E. K."/>
            <person name="Thang M."/>
            <person name="Chan C."/>
        </authorList>
    </citation>
    <scope>NUCLEOTIDE SEQUENCE [LARGE SCALE GENOMIC DNA]</scope>
</reference>
<gene>
    <name evidence="2" type="ORF">PCOR1329_LOCUS7731</name>
</gene>
<feature type="region of interest" description="Disordered" evidence="1">
    <location>
        <begin position="159"/>
        <end position="186"/>
    </location>
</feature>
<name>A0ABN9Q1G9_9DINO</name>
<evidence type="ECO:0000313" key="2">
    <source>
        <dbReference type="EMBL" id="CAK0799203.1"/>
    </source>
</evidence>